<reference evidence="2 3" key="1">
    <citation type="submission" date="2024-01" db="EMBL/GenBank/DDBJ databases">
        <authorList>
            <person name="Wang Y."/>
            <person name="Lin M."/>
        </authorList>
    </citation>
    <scope>NUCLEOTIDE SEQUENCE [LARGE SCALE GENOMIC DNA]</scope>
</reference>
<evidence type="ECO:0000259" key="1">
    <source>
        <dbReference type="Pfam" id="PF01464"/>
    </source>
</evidence>
<name>A0ABZ2CUK0_9CAUD</name>
<dbReference type="Proteomes" id="UP001333037">
    <property type="component" value="Segment"/>
</dbReference>
<protein>
    <submittedName>
        <fullName evidence="2">Internal virion protein</fullName>
    </submittedName>
</protein>
<dbReference type="Gene3D" id="1.10.530.10">
    <property type="match status" value="1"/>
</dbReference>
<sequence length="1360" mass="147034">MNTSTLYQRLNQGGTDPKSMVTTAGTEFGLTGDQMYKIGMVESGLQSGAANPNSSATGLYQFTSGTWKETIGKYGAQYGIPEGTAPTDAAANAILGAAYLRDNRDDFKNSYGKDPELTDLYMGHFLGRTGRKRFVEGMSADPNVPATSLVSAKQAKANKEIFFNEDGTPRSASEVYTLFGNKLGVVADQAQQQQTKDRNISNVQERELGRLLDLGNTAGLNTESAVADFTKRGLDVPLASANPQPFADTVADYGLRPLPEVEERSFMDEAFDAASANIRLSSGVVKANEVVLAGLHALSKDFGFDMEWGQEALAVTSAFSDLSPEEMGRVDLNNPFKPTEEMYTKAFDAGLDRKWSEYISTAMSPDEFIRKVQLATEMQKADETRRGVGLGAGLAGGLAGAVADPLSYVGGAAKGATWGARVLFAGAEAAGMNVLSEKMTEWATAGAVEADIASAALGGFLFGGTLRGVLDSFLNNGATIRMRARHESLALGQPDMTARHDIEIPEGQAYADIPNQKGAVVDQLGNTHSATSVGNPKLLDEAAAEDIRANRGVDLGPASMLAHSLLRSEHKSVRDVAADLVRSPTGIQGGGTGRTKMTAEDIIGRLEGQDNMWYNKAMKQREALKDLKGVGREGMEREIVTAIEAGDLSKLSPESKAFAESIIELYTRKFDEATNPARFGNADAPPVFASGRDPKSYVPQVFEEGKVHAAKARFGGDEGWEGLQKAIKDNWVAQWKGDHRGIQAKFKAAYADEIDALKTGGMDHDKAVMEVFNDYIEKKSFGISKQGDFTHSSGLEDANLSDSLVGIENNNFTMERNLFDSGFENIADDGAGFAINDLRHFDMMNIAQMYNRRMNGDVAIHGATGKDTKALKDRVVNMADPKGKRELDQLVRVITGRSRVDNPSMAFNAMMRGVQNVSFASNNAQMWINNLSEVTGWAANRTNFVLRNGVKGLEQLMNPQTKFTKADMKDFQAALFGNDLNTVMTKSFANTRDAMIRHGVGKKTASVAAGVDQFGAVISSNKWNPYTKMLNFTQESLTGLARGGVLADITQEAFGGVKFRPEILKNASVTPAQYQGVLDMMRQHVKVVNGEFKPDTAAIVKDPRANDLWRLADYIASDSVTRTNKVGMNYVAQPNALTNLALQFKSFTLKGLNSRTVRMFHESFHGKGLDNAVRATVMFGTMSALWSMQTHYRSMGVPEKDRQAYLDKMLDPAMVSYQAVARSAELGPLLGGVGLAVNPMLQMAGLGNDMFRAGRSTIDPNSVIDRRDPLRSQAGTLKETSQQVGQALFDTFPAARTGVAAGQTLAAIPSIAGADYGYQRDMEKRAFFEGLGAVLPNDPAVQWLINQWAEQAGAAGKGMR</sequence>
<feature type="domain" description="Transglycosylase SLT" evidence="1">
    <location>
        <begin position="24"/>
        <end position="109"/>
    </location>
</feature>
<dbReference type="Pfam" id="PF01464">
    <property type="entry name" value="SLT"/>
    <property type="match status" value="1"/>
</dbReference>
<dbReference type="EMBL" id="PP226939">
    <property type="protein sequence ID" value="WVX92067.1"/>
    <property type="molecule type" value="Genomic_DNA"/>
</dbReference>
<dbReference type="InterPro" id="IPR023346">
    <property type="entry name" value="Lysozyme-like_dom_sf"/>
</dbReference>
<evidence type="ECO:0000313" key="3">
    <source>
        <dbReference type="Proteomes" id="UP001333037"/>
    </source>
</evidence>
<organism evidence="2 3">
    <name type="scientific">Aeromonas phage phiA014S</name>
    <dbReference type="NCBI Taxonomy" id="3119845"/>
    <lineage>
        <taxon>Viruses</taxon>
        <taxon>Duplodnaviria</taxon>
        <taxon>Heunggongvirae</taxon>
        <taxon>Uroviricota</taxon>
        <taxon>Caudoviricetes</taxon>
        <taxon>Autographivirales</taxon>
        <taxon>Autotranscriptaviridae</taxon>
        <taxon>Studiervirinae</taxon>
        <taxon>Coryciavirus</taxon>
        <taxon>Coryciavirus A014S</taxon>
    </lineage>
</organism>
<keyword evidence="3" id="KW-1185">Reference proteome</keyword>
<dbReference type="SUPFAM" id="SSF53955">
    <property type="entry name" value="Lysozyme-like"/>
    <property type="match status" value="1"/>
</dbReference>
<evidence type="ECO:0000313" key="2">
    <source>
        <dbReference type="EMBL" id="WVX92067.1"/>
    </source>
</evidence>
<dbReference type="InterPro" id="IPR008258">
    <property type="entry name" value="Transglycosylase_SLT_dom_1"/>
</dbReference>
<accession>A0ABZ2CUK0</accession>
<proteinExistence type="predicted"/>